<dbReference type="Proteomes" id="UP000499080">
    <property type="component" value="Unassembled WGS sequence"/>
</dbReference>
<sequence length="28" mass="3131">MTEGVLFDWDRLGARTSLEFVRSASSEA</sequence>
<comment type="caution">
    <text evidence="1">The sequence shown here is derived from an EMBL/GenBank/DDBJ whole genome shotgun (WGS) entry which is preliminary data.</text>
</comment>
<evidence type="ECO:0000313" key="3">
    <source>
        <dbReference type="Proteomes" id="UP000499080"/>
    </source>
</evidence>
<evidence type="ECO:0000313" key="1">
    <source>
        <dbReference type="EMBL" id="GBN65265.1"/>
    </source>
</evidence>
<feature type="non-terminal residue" evidence="1">
    <location>
        <position position="28"/>
    </location>
</feature>
<name>A0A4Y2QPZ2_ARAVE</name>
<keyword evidence="3" id="KW-1185">Reference proteome</keyword>
<dbReference type="EMBL" id="BGPR01139844">
    <property type="protein sequence ID" value="GBN65305.1"/>
    <property type="molecule type" value="Genomic_DNA"/>
</dbReference>
<protein>
    <submittedName>
        <fullName evidence="1">Uncharacterized protein</fullName>
    </submittedName>
</protein>
<organism evidence="1 3">
    <name type="scientific">Araneus ventricosus</name>
    <name type="common">Orbweaver spider</name>
    <name type="synonym">Epeira ventricosa</name>
    <dbReference type="NCBI Taxonomy" id="182803"/>
    <lineage>
        <taxon>Eukaryota</taxon>
        <taxon>Metazoa</taxon>
        <taxon>Ecdysozoa</taxon>
        <taxon>Arthropoda</taxon>
        <taxon>Chelicerata</taxon>
        <taxon>Arachnida</taxon>
        <taxon>Araneae</taxon>
        <taxon>Araneomorphae</taxon>
        <taxon>Entelegynae</taxon>
        <taxon>Araneoidea</taxon>
        <taxon>Araneidae</taxon>
        <taxon>Araneus</taxon>
    </lineage>
</organism>
<dbReference type="AlphaFoldDB" id="A0A4Y2QPZ2"/>
<proteinExistence type="predicted"/>
<accession>A0A4Y2QPZ2</accession>
<evidence type="ECO:0000313" key="2">
    <source>
        <dbReference type="EMBL" id="GBN65305.1"/>
    </source>
</evidence>
<dbReference type="EMBL" id="BGPR01139824">
    <property type="protein sequence ID" value="GBN65265.1"/>
    <property type="molecule type" value="Genomic_DNA"/>
</dbReference>
<reference evidence="1 3" key="1">
    <citation type="journal article" date="2019" name="Sci. Rep.">
        <title>Orb-weaving spider Araneus ventricosus genome elucidates the spidroin gene catalogue.</title>
        <authorList>
            <person name="Kono N."/>
            <person name="Nakamura H."/>
            <person name="Ohtoshi R."/>
            <person name="Moran D.A.P."/>
            <person name="Shinohara A."/>
            <person name="Yoshida Y."/>
            <person name="Fujiwara M."/>
            <person name="Mori M."/>
            <person name="Tomita M."/>
            <person name="Arakawa K."/>
        </authorList>
    </citation>
    <scope>NUCLEOTIDE SEQUENCE [LARGE SCALE GENOMIC DNA]</scope>
</reference>
<gene>
    <name evidence="2" type="ORF">AVEN_113859_1</name>
    <name evidence="1" type="ORF">AVEN_243206_1</name>
</gene>